<reference evidence="1" key="1">
    <citation type="journal article" date="2020" name="Stud. Mycol.">
        <title>101 Dothideomycetes genomes: a test case for predicting lifestyles and emergence of pathogens.</title>
        <authorList>
            <person name="Haridas S."/>
            <person name="Albert R."/>
            <person name="Binder M."/>
            <person name="Bloem J."/>
            <person name="Labutti K."/>
            <person name="Salamov A."/>
            <person name="Andreopoulos B."/>
            <person name="Baker S."/>
            <person name="Barry K."/>
            <person name="Bills G."/>
            <person name="Bluhm B."/>
            <person name="Cannon C."/>
            <person name="Castanera R."/>
            <person name="Culley D."/>
            <person name="Daum C."/>
            <person name="Ezra D."/>
            <person name="Gonzalez J."/>
            <person name="Henrissat B."/>
            <person name="Kuo A."/>
            <person name="Liang C."/>
            <person name="Lipzen A."/>
            <person name="Lutzoni F."/>
            <person name="Magnuson J."/>
            <person name="Mondo S."/>
            <person name="Nolan M."/>
            <person name="Ohm R."/>
            <person name="Pangilinan J."/>
            <person name="Park H.-J."/>
            <person name="Ramirez L."/>
            <person name="Alfaro M."/>
            <person name="Sun H."/>
            <person name="Tritt A."/>
            <person name="Yoshinaga Y."/>
            <person name="Zwiers L.-H."/>
            <person name="Turgeon B."/>
            <person name="Goodwin S."/>
            <person name="Spatafora J."/>
            <person name="Crous P."/>
            <person name="Grigoriev I."/>
        </authorList>
    </citation>
    <scope>NUCLEOTIDE SEQUENCE</scope>
    <source>
        <strain evidence="1">CBS 123094</strain>
    </source>
</reference>
<feature type="non-terminal residue" evidence="1">
    <location>
        <position position="84"/>
    </location>
</feature>
<keyword evidence="2" id="KW-1185">Reference proteome</keyword>
<accession>A0A6A5X3Y5</accession>
<gene>
    <name evidence="1" type="ORF">P154DRAFT_407825</name>
</gene>
<dbReference type="EMBL" id="ML977556">
    <property type="protein sequence ID" value="KAF2007648.1"/>
    <property type="molecule type" value="Genomic_DNA"/>
</dbReference>
<proteinExistence type="predicted"/>
<evidence type="ECO:0000313" key="2">
    <source>
        <dbReference type="Proteomes" id="UP000799779"/>
    </source>
</evidence>
<sequence>SLGILLLELCFGRRLEDHPLRKRHPRGDPDSKQAFDLMAAMQWSKNVHDEGGSDYAMAVKWCFLGASSPDLNKSWRSEIITSVV</sequence>
<feature type="non-terminal residue" evidence="1">
    <location>
        <position position="1"/>
    </location>
</feature>
<dbReference type="Proteomes" id="UP000799779">
    <property type="component" value="Unassembled WGS sequence"/>
</dbReference>
<dbReference type="AlphaFoldDB" id="A0A6A5X3Y5"/>
<dbReference type="OrthoDB" id="3565018at2759"/>
<protein>
    <submittedName>
        <fullName evidence="1">Uncharacterized protein</fullName>
    </submittedName>
</protein>
<organism evidence="1 2">
    <name type="scientific">Amniculicola lignicola CBS 123094</name>
    <dbReference type="NCBI Taxonomy" id="1392246"/>
    <lineage>
        <taxon>Eukaryota</taxon>
        <taxon>Fungi</taxon>
        <taxon>Dikarya</taxon>
        <taxon>Ascomycota</taxon>
        <taxon>Pezizomycotina</taxon>
        <taxon>Dothideomycetes</taxon>
        <taxon>Pleosporomycetidae</taxon>
        <taxon>Pleosporales</taxon>
        <taxon>Amniculicolaceae</taxon>
        <taxon>Amniculicola</taxon>
    </lineage>
</organism>
<name>A0A6A5X3Y5_9PLEO</name>
<evidence type="ECO:0000313" key="1">
    <source>
        <dbReference type="EMBL" id="KAF2007648.1"/>
    </source>
</evidence>